<evidence type="ECO:0000259" key="10">
    <source>
        <dbReference type="PROSITE" id="PS50240"/>
    </source>
</evidence>
<evidence type="ECO:0000313" key="12">
    <source>
        <dbReference type="EMBL" id="CAK0827047.1"/>
    </source>
</evidence>
<reference evidence="12" key="1">
    <citation type="submission" date="2023-10" db="EMBL/GenBank/DDBJ databases">
        <authorList>
            <person name="Chen Y."/>
            <person name="Shah S."/>
            <person name="Dougan E. K."/>
            <person name="Thang M."/>
            <person name="Chan C."/>
        </authorList>
    </citation>
    <scope>NUCLEOTIDE SEQUENCE [LARGE SCALE GENOMIC DNA]</scope>
</reference>
<dbReference type="PROSITE" id="PS00134">
    <property type="entry name" value="TRYPSIN_HIS"/>
    <property type="match status" value="3"/>
</dbReference>
<dbReference type="Gene3D" id="2.40.10.10">
    <property type="entry name" value="Trypsin-like serine proteases"/>
    <property type="match status" value="3"/>
</dbReference>
<feature type="domain" description="Peptidase S1" evidence="10">
    <location>
        <begin position="260"/>
        <end position="494"/>
    </location>
</feature>
<keyword evidence="6" id="KW-1015">Disulfide bond</keyword>
<feature type="region of interest" description="Disordered" evidence="9">
    <location>
        <begin position="496"/>
        <end position="515"/>
    </location>
</feature>
<feature type="region of interest" description="Disordered" evidence="9">
    <location>
        <begin position="896"/>
        <end position="949"/>
    </location>
</feature>
<dbReference type="SMART" id="SM00020">
    <property type="entry name" value="Tryp_SPc"/>
    <property type="match status" value="3"/>
</dbReference>
<dbReference type="InterPro" id="IPR000834">
    <property type="entry name" value="Peptidase_M14"/>
</dbReference>
<sequence>MVGTFLAEQCVARKAADPGWLAGMELVIVPVSNPDGYEYSLTVDAMWRKNRNPLSGSSCIGVDLNRNWGTDWSGGQSTSTSECSHRYVGPSAHSEPETQALKALLEEAPLHLHLDLHSYGQMILGPWGHTNADHPDKATIDAVGLEIQSAIENATGQTYLYATGDAGGALYLASGIMPDYSTALGAYGYTLELPPGTWEAGGFFPPASGILPAGQDLLEAVGAVVGRLGPAPPLALPTPTPALCGAKGPDDTPWGRGGRIVGGQDATLCEWKWQVSLSSPSLGAFPMHVCGGTLIAESWVLTAAHCTDWPFSVVAGLHRQSAADSAQVGLEVHQVHVHPLFNSSTFSFDFALVELADVAPLGDCIGLACLPSEDVVGGEECFITGWGALSSGGSLSDLLQEAEVAIVSNPDCDAAYGNGMISDGMVCAQGLNSAGQVTDACQGDSGGPLVCGSGAGAYTLHGVTSWGYGCASAAYPGVWSRVNYVRDWLDEMMGMAPQPTPAPPPSPAPPPTPAPPPAPALAYMWAEIVGECTLDGACVESPNYPQDYDPDQMCILEINLEQAAPLVVEGFATESYFDTLTVNGLTYSGTSGPSGITPTSSILWMSDFFIQHGGWRLCVKMPTPAPQPTLAPTPIPILTSAPTPAPLCGVKGPDDTPWTVHGDRIVGGQDATPCEWKWQVSLSSPSFGHFCGGTLIADSWVLTAAHCMGWSFSVIAGLHSQSAADSTQVGLEVHQVHVHPLYKSATFAHDFALVELADAAPLGDCIGLACLPSEDVVGGEECFTTGWGTLSHGGPSPDLLQEAGVTVVSSSDCDAIFGSAIIKDDMVCAFGLNSAGHVTDACQGDSGGPLVCGSSTGVYTLHGATSWGYGCASATYPGVWSRVNYVRDWVDDVMGLTPQPTPASPPAPAPAPDLDADGSNGASTPSPTPTSPPTSAPLCGAKGPDGTPWHARGQRIVGGQDATPCEWKWQVSLTTLSGSHFCGGTLVAPGWVLTAAHCVQRGGSFYVVAGSHSQHSTDATEAVLQVQQVYSHPLFSPSTLEYDFTMVELADTAPLNDCIGVACLPSDDVHGGDECFITGWGTLSHGGSSPDLLQEAKVAIVNNSDCDTAYGTGMISDDMLCAQGLNSAGQVTDACQGDSGGPLVCVSGSGAYALHGATSWGYGCASALYPGVWSRVNYVRDWIDAVMGTTAPTSATVTTLTVTNSATRTPVRSSTTGSTATSTSSAIGTSKTAIFTSATSETGASSSFTSKTVTTRTTTSSATRATMVFPTDTGTTTSTSSVTATSETDTFSPVTSETSTSTSVTSETSSSTVVTSETGTFTSGTSETGTSTSVTSETSTSTLVTSETGTFTSGTSETITATSVTSETGTHTSVTTGTFLSGTSETGTSGTGTSASTTGISVTGSSVTSIQ</sequence>
<dbReference type="Proteomes" id="UP001189429">
    <property type="component" value="Unassembled WGS sequence"/>
</dbReference>
<dbReference type="InterPro" id="IPR033116">
    <property type="entry name" value="TRYPSIN_SER"/>
</dbReference>
<dbReference type="Pfam" id="PF00246">
    <property type="entry name" value="Peptidase_M14"/>
    <property type="match status" value="1"/>
</dbReference>
<dbReference type="SUPFAM" id="SSF50494">
    <property type="entry name" value="Trypsin-like serine proteases"/>
    <property type="match status" value="3"/>
</dbReference>
<proteinExistence type="inferred from homology"/>
<dbReference type="InterPro" id="IPR043504">
    <property type="entry name" value="Peptidase_S1_PA_chymotrypsin"/>
</dbReference>
<keyword evidence="4 8" id="KW-0645">Protease</keyword>
<evidence type="ECO:0000256" key="6">
    <source>
        <dbReference type="ARBA" id="ARBA00023157"/>
    </source>
</evidence>
<feature type="active site" description="Proton donor/acceptor" evidence="7">
    <location>
        <position position="192"/>
    </location>
</feature>
<dbReference type="InterPro" id="IPR009003">
    <property type="entry name" value="Peptidase_S1_PA"/>
</dbReference>
<dbReference type="InterPro" id="IPR035914">
    <property type="entry name" value="Sperma_CUB_dom_sf"/>
</dbReference>
<keyword evidence="5 8" id="KW-0378">Hydrolase</keyword>
<feature type="compositionally biased region" description="Pro residues" evidence="9">
    <location>
        <begin position="926"/>
        <end position="935"/>
    </location>
</feature>
<feature type="domain" description="Peptidase S1" evidence="10">
    <location>
        <begin position="665"/>
        <end position="895"/>
    </location>
</feature>
<evidence type="ECO:0000256" key="7">
    <source>
        <dbReference type="PROSITE-ProRule" id="PRU01379"/>
    </source>
</evidence>
<dbReference type="PROSITE" id="PS00135">
    <property type="entry name" value="TRYPSIN_SER"/>
    <property type="match status" value="3"/>
</dbReference>
<dbReference type="SMART" id="SM00631">
    <property type="entry name" value="Zn_pept"/>
    <property type="match status" value="1"/>
</dbReference>
<comment type="caution">
    <text evidence="12">The sequence shown here is derived from an EMBL/GenBank/DDBJ whole genome shotgun (WGS) entry which is preliminary data.</text>
</comment>
<dbReference type="Gene3D" id="3.40.630.10">
    <property type="entry name" value="Zn peptidases"/>
    <property type="match status" value="1"/>
</dbReference>
<comment type="subcellular location">
    <subcellularLocation>
        <location evidence="1">Secreted</location>
    </subcellularLocation>
</comment>
<feature type="compositionally biased region" description="Pro residues" evidence="9">
    <location>
        <begin position="899"/>
        <end position="911"/>
    </location>
</feature>
<feature type="domain" description="Peptidase S1" evidence="10">
    <location>
        <begin position="956"/>
        <end position="1188"/>
    </location>
</feature>
<evidence type="ECO:0008006" key="14">
    <source>
        <dbReference type="Google" id="ProtNLM"/>
    </source>
</evidence>
<accession>A0ABN9S5M6</accession>
<keyword evidence="13" id="KW-1185">Reference proteome</keyword>
<comment type="similarity">
    <text evidence="2 7">Belongs to the peptidase M14 family.</text>
</comment>
<dbReference type="InterPro" id="IPR050127">
    <property type="entry name" value="Serine_Proteases_S1"/>
</dbReference>
<evidence type="ECO:0000256" key="9">
    <source>
        <dbReference type="SAM" id="MobiDB-lite"/>
    </source>
</evidence>
<feature type="domain" description="Peptidase M14" evidence="11">
    <location>
        <begin position="1"/>
        <end position="228"/>
    </location>
</feature>
<dbReference type="InterPro" id="IPR018114">
    <property type="entry name" value="TRYPSIN_HIS"/>
</dbReference>
<dbReference type="PROSITE" id="PS52035">
    <property type="entry name" value="PEPTIDASE_M14"/>
    <property type="match status" value="1"/>
</dbReference>
<dbReference type="SUPFAM" id="SSF49854">
    <property type="entry name" value="Spermadhesin, CUB domain"/>
    <property type="match status" value="1"/>
</dbReference>
<evidence type="ECO:0000256" key="3">
    <source>
        <dbReference type="ARBA" id="ARBA00022525"/>
    </source>
</evidence>
<evidence type="ECO:0000256" key="1">
    <source>
        <dbReference type="ARBA" id="ARBA00004613"/>
    </source>
</evidence>
<dbReference type="PANTHER" id="PTHR24264">
    <property type="entry name" value="TRYPSIN-RELATED"/>
    <property type="match status" value="1"/>
</dbReference>
<organism evidence="12 13">
    <name type="scientific">Prorocentrum cordatum</name>
    <dbReference type="NCBI Taxonomy" id="2364126"/>
    <lineage>
        <taxon>Eukaryota</taxon>
        <taxon>Sar</taxon>
        <taxon>Alveolata</taxon>
        <taxon>Dinophyceae</taxon>
        <taxon>Prorocentrales</taxon>
        <taxon>Prorocentraceae</taxon>
        <taxon>Prorocentrum</taxon>
    </lineage>
</organism>
<dbReference type="PROSITE" id="PS50240">
    <property type="entry name" value="TRYPSIN_DOM"/>
    <property type="match status" value="3"/>
</dbReference>
<protein>
    <recommendedName>
        <fullName evidence="14">Subtilisin</fullName>
    </recommendedName>
</protein>
<feature type="compositionally biased region" description="Pro residues" evidence="9">
    <location>
        <begin position="498"/>
        <end position="515"/>
    </location>
</feature>
<dbReference type="PANTHER" id="PTHR24264:SF65">
    <property type="entry name" value="SRCR DOMAIN-CONTAINING PROTEIN"/>
    <property type="match status" value="1"/>
</dbReference>
<gene>
    <name evidence="12" type="ORF">PCOR1329_LOCUS26673</name>
</gene>
<dbReference type="Pfam" id="PF00089">
    <property type="entry name" value="Trypsin"/>
    <property type="match status" value="3"/>
</dbReference>
<dbReference type="SUPFAM" id="SSF53187">
    <property type="entry name" value="Zn-dependent exopeptidases"/>
    <property type="match status" value="1"/>
</dbReference>
<keyword evidence="8" id="KW-0720">Serine protease</keyword>
<evidence type="ECO:0000256" key="8">
    <source>
        <dbReference type="RuleBase" id="RU363034"/>
    </source>
</evidence>
<evidence type="ECO:0000256" key="5">
    <source>
        <dbReference type="ARBA" id="ARBA00022801"/>
    </source>
</evidence>
<evidence type="ECO:0000313" key="13">
    <source>
        <dbReference type="Proteomes" id="UP001189429"/>
    </source>
</evidence>
<evidence type="ECO:0000256" key="2">
    <source>
        <dbReference type="ARBA" id="ARBA00005988"/>
    </source>
</evidence>
<dbReference type="PRINTS" id="PR00722">
    <property type="entry name" value="CHYMOTRYPSIN"/>
</dbReference>
<dbReference type="InterPro" id="IPR001314">
    <property type="entry name" value="Peptidase_S1A"/>
</dbReference>
<dbReference type="CDD" id="cd00190">
    <property type="entry name" value="Tryp_SPc"/>
    <property type="match status" value="3"/>
</dbReference>
<feature type="region of interest" description="Disordered" evidence="9">
    <location>
        <begin position="1243"/>
        <end position="1411"/>
    </location>
</feature>
<evidence type="ECO:0000256" key="4">
    <source>
        <dbReference type="ARBA" id="ARBA00022670"/>
    </source>
</evidence>
<evidence type="ECO:0000259" key="11">
    <source>
        <dbReference type="PROSITE" id="PS52035"/>
    </source>
</evidence>
<dbReference type="EMBL" id="CAUYUJ010009533">
    <property type="protein sequence ID" value="CAK0827047.1"/>
    <property type="molecule type" value="Genomic_DNA"/>
</dbReference>
<name>A0ABN9S5M6_9DINO</name>
<dbReference type="InterPro" id="IPR001254">
    <property type="entry name" value="Trypsin_dom"/>
</dbReference>
<keyword evidence="3" id="KW-0964">Secreted</keyword>